<dbReference type="EMBL" id="JAJJMA010123619">
    <property type="protein sequence ID" value="MCL7032452.1"/>
    <property type="molecule type" value="Genomic_DNA"/>
</dbReference>
<dbReference type="GO" id="GO:0005509">
    <property type="term" value="F:calcium ion binding"/>
    <property type="evidence" value="ECO:0007669"/>
    <property type="project" value="TreeGrafter"/>
</dbReference>
<keyword evidence="2" id="KW-0472">Membrane</keyword>
<evidence type="ECO:0000313" key="4">
    <source>
        <dbReference type="Proteomes" id="UP001177140"/>
    </source>
</evidence>
<gene>
    <name evidence="3" type="ORF">MKW94_015055</name>
</gene>
<comment type="similarity">
    <text evidence="1">Belongs to the caleosin family.</text>
</comment>
<protein>
    <recommendedName>
        <fullName evidence="5">Caleosin</fullName>
    </recommendedName>
</protein>
<accession>A0AA41S3G1</accession>
<dbReference type="InterPro" id="IPR011992">
    <property type="entry name" value="EF-hand-dom_pair"/>
</dbReference>
<evidence type="ECO:0000256" key="2">
    <source>
        <dbReference type="SAM" id="Phobius"/>
    </source>
</evidence>
<dbReference type="PANTHER" id="PTHR31495:SF1">
    <property type="entry name" value="INACTIVE PEROXYGENASE-LIKE PROTEIN-RELATED"/>
    <property type="match status" value="1"/>
</dbReference>
<dbReference type="Proteomes" id="UP001177140">
    <property type="component" value="Unassembled WGS sequence"/>
</dbReference>
<dbReference type="PANTHER" id="PTHR31495">
    <property type="entry name" value="PEROXYGENASE 3-RELATED"/>
    <property type="match status" value="1"/>
</dbReference>
<keyword evidence="2" id="KW-0812">Transmembrane</keyword>
<organism evidence="3 4">
    <name type="scientific">Papaver nudicaule</name>
    <name type="common">Iceland poppy</name>
    <dbReference type="NCBI Taxonomy" id="74823"/>
    <lineage>
        <taxon>Eukaryota</taxon>
        <taxon>Viridiplantae</taxon>
        <taxon>Streptophyta</taxon>
        <taxon>Embryophyta</taxon>
        <taxon>Tracheophyta</taxon>
        <taxon>Spermatophyta</taxon>
        <taxon>Magnoliopsida</taxon>
        <taxon>Ranunculales</taxon>
        <taxon>Papaveraceae</taxon>
        <taxon>Papaveroideae</taxon>
        <taxon>Papaver</taxon>
    </lineage>
</organism>
<keyword evidence="4" id="KW-1185">Reference proteome</keyword>
<dbReference type="GO" id="GO:0004497">
    <property type="term" value="F:monooxygenase activity"/>
    <property type="evidence" value="ECO:0007669"/>
    <property type="project" value="TreeGrafter"/>
</dbReference>
<feature type="transmembrane region" description="Helical" evidence="2">
    <location>
        <begin position="43"/>
        <end position="63"/>
    </location>
</feature>
<evidence type="ECO:0000256" key="1">
    <source>
        <dbReference type="ARBA" id="ARBA00006765"/>
    </source>
</evidence>
<evidence type="ECO:0008006" key="5">
    <source>
        <dbReference type="Google" id="ProtNLM"/>
    </source>
</evidence>
<dbReference type="Pfam" id="PF05042">
    <property type="entry name" value="Caleosin"/>
    <property type="match status" value="1"/>
</dbReference>
<evidence type="ECO:0000313" key="3">
    <source>
        <dbReference type="EMBL" id="MCL7032452.1"/>
    </source>
</evidence>
<dbReference type="SUPFAM" id="SSF47473">
    <property type="entry name" value="EF-hand"/>
    <property type="match status" value="1"/>
</dbReference>
<name>A0AA41S3G1_PAPNU</name>
<comment type="caution">
    <text evidence="3">The sequence shown here is derived from an EMBL/GenBank/DDBJ whole genome shotgun (WGS) entry which is preliminary data.</text>
</comment>
<sequence length="190" mass="21293">MALPSATIEEPLVINNQTVLQKHASFFDRNKDGVIYPWETFQALRAIGLGVGMSAFAAAIINMGMSGKTRPGKCPNLLFPIEIKNIIKAKRKADTGIYDAEGNFDAAKFEEIFVKHSSSGTALTEDELLGLMKPRTGLRDYFEWFGGWLGWKNFYTVCKDKDGLVQKETLRAFYTGAGLFEQIEQERARK</sequence>
<dbReference type="AlphaFoldDB" id="A0AA41S3G1"/>
<dbReference type="InterPro" id="IPR007736">
    <property type="entry name" value="Caleosin-related"/>
</dbReference>
<keyword evidence="2" id="KW-1133">Transmembrane helix</keyword>
<reference evidence="3" key="1">
    <citation type="submission" date="2022-03" db="EMBL/GenBank/DDBJ databases">
        <title>A functionally conserved STORR gene fusion in Papaver species that diverged 16.8 million years ago.</title>
        <authorList>
            <person name="Catania T."/>
        </authorList>
    </citation>
    <scope>NUCLEOTIDE SEQUENCE</scope>
    <source>
        <strain evidence="3">S-191538</strain>
    </source>
</reference>
<proteinExistence type="inferred from homology"/>